<proteinExistence type="predicted"/>
<dbReference type="Proteomes" id="UP000596099">
    <property type="component" value="Chromosome"/>
</dbReference>
<dbReference type="InterPro" id="IPR012347">
    <property type="entry name" value="Ferritin-like"/>
</dbReference>
<organism evidence="1 2">
    <name type="scientific">Thermus thermophilus</name>
    <dbReference type="NCBI Taxonomy" id="274"/>
    <lineage>
        <taxon>Bacteria</taxon>
        <taxon>Thermotogati</taxon>
        <taxon>Deinococcota</taxon>
        <taxon>Deinococci</taxon>
        <taxon>Thermales</taxon>
        <taxon>Thermaceae</taxon>
        <taxon>Thermus</taxon>
    </lineage>
</organism>
<dbReference type="EMBL" id="AP024270">
    <property type="protein sequence ID" value="BCP66125.1"/>
    <property type="molecule type" value="Genomic_DNA"/>
</dbReference>
<dbReference type="SUPFAM" id="SSF47240">
    <property type="entry name" value="Ferritin-like"/>
    <property type="match status" value="1"/>
</dbReference>
<accession>A0A7R7TDU9</accession>
<gene>
    <name evidence="1" type="ORF">TthHB5018_10590</name>
</gene>
<dbReference type="InterPro" id="IPR009078">
    <property type="entry name" value="Ferritin-like_SF"/>
</dbReference>
<reference evidence="2" key="1">
    <citation type="submission" date="2021-01" db="EMBL/GenBank/DDBJ databases">
        <title>Complete Genome Sequence of Thermus thermophilus Strain HB5018, Isolated from Mine Onsen Hot Spring.</title>
        <authorList>
            <person name="Miyazaki K."/>
            <person name="Moriya T."/>
            <person name="Nemoto N."/>
            <person name="Oshima T."/>
            <person name="Yura K."/>
            <person name="Bessho Y."/>
        </authorList>
    </citation>
    <scope>NUCLEOTIDE SEQUENCE [LARGE SCALE GENOMIC DNA]</scope>
    <source>
        <strain evidence="2">HB5018</strain>
    </source>
</reference>
<evidence type="ECO:0000313" key="1">
    <source>
        <dbReference type="EMBL" id="BCP66125.1"/>
    </source>
</evidence>
<name>A0A7R7TDU9_THETH</name>
<evidence type="ECO:0000313" key="2">
    <source>
        <dbReference type="Proteomes" id="UP000596099"/>
    </source>
</evidence>
<evidence type="ECO:0008006" key="3">
    <source>
        <dbReference type="Google" id="ProtNLM"/>
    </source>
</evidence>
<protein>
    <recommendedName>
        <fullName evidence="3">Bacterioferritin</fullName>
    </recommendedName>
</protein>
<sequence length="41" mass="4770">MIAEILKDEEAHVDWLETQRELLSRMGLPAYLQHLAGEFSE</sequence>
<dbReference type="AlphaFoldDB" id="A0A7R7TDU9"/>
<dbReference type="Gene3D" id="1.20.1260.10">
    <property type="match status" value="1"/>
</dbReference>